<dbReference type="PROSITE" id="PS50110">
    <property type="entry name" value="RESPONSE_REGULATORY"/>
    <property type="match status" value="1"/>
</dbReference>
<name>A0A7X1E977_9BACT</name>
<gene>
    <name evidence="4" type="ORF">H5P27_12770</name>
</gene>
<feature type="modified residue" description="4-aspartylphosphate" evidence="2">
    <location>
        <position position="52"/>
    </location>
</feature>
<feature type="domain" description="Response regulatory" evidence="3">
    <location>
        <begin position="4"/>
        <end position="117"/>
    </location>
</feature>
<evidence type="ECO:0000256" key="2">
    <source>
        <dbReference type="PROSITE-ProRule" id="PRU00169"/>
    </source>
</evidence>
<dbReference type="Gene3D" id="3.40.50.2300">
    <property type="match status" value="1"/>
</dbReference>
<sequence length="231" mass="25446">MKKNILLVEDDPALRMVMREVLKDEFDVDEADNGADGIDKGISATNDLIILDYHLPKKDGLEVIEAVKAAHPNVPVIVLTGYLNPQSEARFSQLGASRIFPKPFNYRALLEVVRSLTTLEEVALAAEAPQAKAFQSKPIVQPSLSPTESEMFTDSLAAVASLAEKVEFLSSITEKYWIEPNDIAVIRETSRCMENEIQKFYGKMNNSLFDAGSFSSPLISNAKRPAISGNN</sequence>
<keyword evidence="1 2" id="KW-0597">Phosphoprotein</keyword>
<dbReference type="PANTHER" id="PTHR44591:SF3">
    <property type="entry name" value="RESPONSE REGULATORY DOMAIN-CONTAINING PROTEIN"/>
    <property type="match status" value="1"/>
</dbReference>
<evidence type="ECO:0000259" key="3">
    <source>
        <dbReference type="PROSITE" id="PS50110"/>
    </source>
</evidence>
<reference evidence="4 5" key="1">
    <citation type="submission" date="2020-07" db="EMBL/GenBank/DDBJ databases">
        <authorList>
            <person name="Feng X."/>
        </authorList>
    </citation>
    <scope>NUCLEOTIDE SEQUENCE [LARGE SCALE GENOMIC DNA]</scope>
    <source>
        <strain evidence="4 5">JCM23202</strain>
    </source>
</reference>
<protein>
    <submittedName>
        <fullName evidence="4">Response regulator</fullName>
    </submittedName>
</protein>
<dbReference type="InterPro" id="IPR001789">
    <property type="entry name" value="Sig_transdc_resp-reg_receiver"/>
</dbReference>
<dbReference type="SUPFAM" id="SSF52172">
    <property type="entry name" value="CheY-like"/>
    <property type="match status" value="1"/>
</dbReference>
<comment type="caution">
    <text evidence="4">The sequence shown here is derived from an EMBL/GenBank/DDBJ whole genome shotgun (WGS) entry which is preliminary data.</text>
</comment>
<dbReference type="InterPro" id="IPR011006">
    <property type="entry name" value="CheY-like_superfamily"/>
</dbReference>
<evidence type="ECO:0000256" key="1">
    <source>
        <dbReference type="ARBA" id="ARBA00022553"/>
    </source>
</evidence>
<dbReference type="InterPro" id="IPR050595">
    <property type="entry name" value="Bact_response_regulator"/>
</dbReference>
<dbReference type="Pfam" id="PF00072">
    <property type="entry name" value="Response_reg"/>
    <property type="match status" value="1"/>
</dbReference>
<organism evidence="4 5">
    <name type="scientific">Pelagicoccus albus</name>
    <dbReference type="NCBI Taxonomy" id="415222"/>
    <lineage>
        <taxon>Bacteria</taxon>
        <taxon>Pseudomonadati</taxon>
        <taxon>Verrucomicrobiota</taxon>
        <taxon>Opitutia</taxon>
        <taxon>Puniceicoccales</taxon>
        <taxon>Pelagicoccaceae</taxon>
        <taxon>Pelagicoccus</taxon>
    </lineage>
</organism>
<keyword evidence="5" id="KW-1185">Reference proteome</keyword>
<dbReference type="SMART" id="SM00448">
    <property type="entry name" value="REC"/>
    <property type="match status" value="1"/>
</dbReference>
<dbReference type="CDD" id="cd00156">
    <property type="entry name" value="REC"/>
    <property type="match status" value="1"/>
</dbReference>
<dbReference type="RefSeq" id="WP_185660787.1">
    <property type="nucleotide sequence ID" value="NZ_CAWPOO010000012.1"/>
</dbReference>
<dbReference type="EMBL" id="JACHVC010000012">
    <property type="protein sequence ID" value="MBC2606918.1"/>
    <property type="molecule type" value="Genomic_DNA"/>
</dbReference>
<evidence type="ECO:0000313" key="5">
    <source>
        <dbReference type="Proteomes" id="UP000526501"/>
    </source>
</evidence>
<dbReference type="GO" id="GO:0000160">
    <property type="term" value="P:phosphorelay signal transduction system"/>
    <property type="evidence" value="ECO:0007669"/>
    <property type="project" value="InterPro"/>
</dbReference>
<accession>A0A7X1E977</accession>
<dbReference type="PANTHER" id="PTHR44591">
    <property type="entry name" value="STRESS RESPONSE REGULATOR PROTEIN 1"/>
    <property type="match status" value="1"/>
</dbReference>
<evidence type="ECO:0000313" key="4">
    <source>
        <dbReference type="EMBL" id="MBC2606918.1"/>
    </source>
</evidence>
<dbReference type="Proteomes" id="UP000526501">
    <property type="component" value="Unassembled WGS sequence"/>
</dbReference>
<dbReference type="AlphaFoldDB" id="A0A7X1E977"/>
<proteinExistence type="predicted"/>